<keyword evidence="1" id="KW-0812">Transmembrane</keyword>
<dbReference type="RefSeq" id="WP_108178714.1">
    <property type="nucleotide sequence ID" value="NZ_PZZL01000008.1"/>
</dbReference>
<dbReference type="Proteomes" id="UP000241808">
    <property type="component" value="Unassembled WGS sequence"/>
</dbReference>
<proteinExistence type="predicted"/>
<name>A0A2T4YZG4_9HYPH</name>
<feature type="transmembrane region" description="Helical" evidence="1">
    <location>
        <begin position="6"/>
        <end position="25"/>
    </location>
</feature>
<dbReference type="AlphaFoldDB" id="A0A2T4YZG4"/>
<gene>
    <name evidence="2" type="ORF">C8P69_108135</name>
</gene>
<keyword evidence="1" id="KW-1133">Transmembrane helix</keyword>
<dbReference type="EMBL" id="PZZL01000008">
    <property type="protein sequence ID" value="PTM52335.1"/>
    <property type="molecule type" value="Genomic_DNA"/>
</dbReference>
<keyword evidence="3" id="KW-1185">Reference proteome</keyword>
<evidence type="ECO:0000313" key="3">
    <source>
        <dbReference type="Proteomes" id="UP000241808"/>
    </source>
</evidence>
<sequence>MRNNTFLITAGIVLVLGFGSLFLFFPREAAMVTGSIRRVIDPKHADMVRLEYVTVNPEISRGWRTLRMLNKPEECRSLLSRSFANDPSVTGPIGALRCVALRSNGEVIEVIETRRLAEGQG</sequence>
<organism evidence="2 3">
    <name type="scientific">Phreatobacter oligotrophus</name>
    <dbReference type="NCBI Taxonomy" id="1122261"/>
    <lineage>
        <taxon>Bacteria</taxon>
        <taxon>Pseudomonadati</taxon>
        <taxon>Pseudomonadota</taxon>
        <taxon>Alphaproteobacteria</taxon>
        <taxon>Hyphomicrobiales</taxon>
        <taxon>Phreatobacteraceae</taxon>
        <taxon>Phreatobacter</taxon>
    </lineage>
</organism>
<comment type="caution">
    <text evidence="2">The sequence shown here is derived from an EMBL/GenBank/DDBJ whole genome shotgun (WGS) entry which is preliminary data.</text>
</comment>
<protein>
    <submittedName>
        <fullName evidence="2">Uncharacterized protein</fullName>
    </submittedName>
</protein>
<accession>A0A2T4YZG4</accession>
<evidence type="ECO:0000313" key="2">
    <source>
        <dbReference type="EMBL" id="PTM52335.1"/>
    </source>
</evidence>
<dbReference type="OrthoDB" id="9882383at2"/>
<keyword evidence="1" id="KW-0472">Membrane</keyword>
<evidence type="ECO:0000256" key="1">
    <source>
        <dbReference type="SAM" id="Phobius"/>
    </source>
</evidence>
<reference evidence="2 3" key="1">
    <citation type="submission" date="2018-04" db="EMBL/GenBank/DDBJ databases">
        <title>Genomic Encyclopedia of Archaeal and Bacterial Type Strains, Phase II (KMG-II): from individual species to whole genera.</title>
        <authorList>
            <person name="Goeker M."/>
        </authorList>
    </citation>
    <scope>NUCLEOTIDE SEQUENCE [LARGE SCALE GENOMIC DNA]</scope>
    <source>
        <strain evidence="2 3">DSM 25521</strain>
    </source>
</reference>